<dbReference type="GeneID" id="37032984"/>
<keyword evidence="4" id="KW-1185">Reference proteome</keyword>
<feature type="chain" id="PRO_5016299592" evidence="2">
    <location>
        <begin position="19"/>
        <end position="98"/>
    </location>
</feature>
<sequence length="98" mass="10529">MRVVYAFALVALLAFVNAAPVLSADSEGLIVERDPVNAAAGPPRTPQWRREDESAEYGGGHNGGNFRREDVDVEARAGGRGGNWKRDSNGICRNCGGW</sequence>
<name>A0A316W5R6_9BASI</name>
<evidence type="ECO:0000256" key="1">
    <source>
        <dbReference type="SAM" id="MobiDB-lite"/>
    </source>
</evidence>
<evidence type="ECO:0000313" key="4">
    <source>
        <dbReference type="Proteomes" id="UP000245783"/>
    </source>
</evidence>
<keyword evidence="2" id="KW-0732">Signal</keyword>
<organism evidence="3 4">
    <name type="scientific">Ceraceosorus guamensis</name>
    <dbReference type="NCBI Taxonomy" id="1522189"/>
    <lineage>
        <taxon>Eukaryota</taxon>
        <taxon>Fungi</taxon>
        <taxon>Dikarya</taxon>
        <taxon>Basidiomycota</taxon>
        <taxon>Ustilaginomycotina</taxon>
        <taxon>Exobasidiomycetes</taxon>
        <taxon>Ceraceosorales</taxon>
        <taxon>Ceraceosoraceae</taxon>
        <taxon>Ceraceosorus</taxon>
    </lineage>
</organism>
<dbReference type="Proteomes" id="UP000245783">
    <property type="component" value="Unassembled WGS sequence"/>
</dbReference>
<evidence type="ECO:0000313" key="3">
    <source>
        <dbReference type="EMBL" id="PWN45092.1"/>
    </source>
</evidence>
<dbReference type="OrthoDB" id="10308718at2759"/>
<feature type="region of interest" description="Disordered" evidence="1">
    <location>
        <begin position="35"/>
        <end position="71"/>
    </location>
</feature>
<dbReference type="EMBL" id="KZ819357">
    <property type="protein sequence ID" value="PWN45092.1"/>
    <property type="molecule type" value="Genomic_DNA"/>
</dbReference>
<evidence type="ECO:0000256" key="2">
    <source>
        <dbReference type="SAM" id="SignalP"/>
    </source>
</evidence>
<dbReference type="AlphaFoldDB" id="A0A316W5R6"/>
<proteinExistence type="predicted"/>
<accession>A0A316W5R6</accession>
<dbReference type="RefSeq" id="XP_025372252.1">
    <property type="nucleotide sequence ID" value="XM_025511114.1"/>
</dbReference>
<dbReference type="InParanoid" id="A0A316W5R6"/>
<gene>
    <name evidence="3" type="ORF">IE81DRAFT_229300</name>
</gene>
<reference evidence="3 4" key="1">
    <citation type="journal article" date="2018" name="Mol. Biol. Evol.">
        <title>Broad Genomic Sampling Reveals a Smut Pathogenic Ancestry of the Fungal Clade Ustilaginomycotina.</title>
        <authorList>
            <person name="Kijpornyongpan T."/>
            <person name="Mondo S.J."/>
            <person name="Barry K."/>
            <person name="Sandor L."/>
            <person name="Lee J."/>
            <person name="Lipzen A."/>
            <person name="Pangilinan J."/>
            <person name="LaButti K."/>
            <person name="Hainaut M."/>
            <person name="Henrissat B."/>
            <person name="Grigoriev I.V."/>
            <person name="Spatafora J.W."/>
            <person name="Aime M.C."/>
        </authorList>
    </citation>
    <scope>NUCLEOTIDE SEQUENCE [LARGE SCALE GENOMIC DNA]</scope>
    <source>
        <strain evidence="3 4">MCA 4658</strain>
    </source>
</reference>
<feature type="signal peptide" evidence="2">
    <location>
        <begin position="1"/>
        <end position="18"/>
    </location>
</feature>
<protein>
    <submittedName>
        <fullName evidence="3">Uncharacterized protein</fullName>
    </submittedName>
</protein>